<dbReference type="Proteomes" id="UP000050761">
    <property type="component" value="Unassembled WGS sequence"/>
</dbReference>
<dbReference type="AlphaFoldDB" id="A0A183GSQ7"/>
<evidence type="ECO:0000313" key="3">
    <source>
        <dbReference type="Proteomes" id="UP000050761"/>
    </source>
</evidence>
<sequence length="259" mass="30048">LLKEIEHAEELISRAAAVKRNSYVDFPDEKSIAESLSRIENMLRSPRPTLDYVETVDQRLQRLEDKISKIEELLQSLGKAQEEKAEILLNAQINAMVQITKAVQEKQEQKTEDGVTIPTYDDDESSKPIQADPPEIIEARRRLKELEFIKDRTYGRSRTLLTKAVEQKVVCGFCRLKDDHEPDRCYKFVRTSDRLQIVRDAALCEKCLRICKQPCTKSTKCIYCGRTNHHKALCMVPEEKRKLTEKIRQWTLTREAPVC</sequence>
<evidence type="ECO:0000256" key="2">
    <source>
        <dbReference type="SAM" id="MobiDB-lite"/>
    </source>
</evidence>
<name>A0A183GSQ7_HELPZ</name>
<evidence type="ECO:0000313" key="4">
    <source>
        <dbReference type="WBParaSite" id="HPBE_0002572701-mRNA-1"/>
    </source>
</evidence>
<dbReference type="WBParaSite" id="HPBE_0002572701-mRNA-1">
    <property type="protein sequence ID" value="HPBE_0002572701-mRNA-1"/>
    <property type="gene ID" value="HPBE_0002572701"/>
</dbReference>
<reference evidence="4" key="1">
    <citation type="submission" date="2019-09" db="UniProtKB">
        <authorList>
            <consortium name="WormBaseParasite"/>
        </authorList>
    </citation>
    <scope>IDENTIFICATION</scope>
</reference>
<evidence type="ECO:0000256" key="1">
    <source>
        <dbReference type="SAM" id="Coils"/>
    </source>
</evidence>
<protein>
    <submittedName>
        <fullName evidence="4">CCHC-type domain-containing protein</fullName>
    </submittedName>
</protein>
<feature type="coiled-coil region" evidence="1">
    <location>
        <begin position="53"/>
        <end position="90"/>
    </location>
</feature>
<feature type="region of interest" description="Disordered" evidence="2">
    <location>
        <begin position="109"/>
        <end position="130"/>
    </location>
</feature>
<organism evidence="3 4">
    <name type="scientific">Heligmosomoides polygyrus</name>
    <name type="common">Parasitic roundworm</name>
    <dbReference type="NCBI Taxonomy" id="6339"/>
    <lineage>
        <taxon>Eukaryota</taxon>
        <taxon>Metazoa</taxon>
        <taxon>Ecdysozoa</taxon>
        <taxon>Nematoda</taxon>
        <taxon>Chromadorea</taxon>
        <taxon>Rhabditida</taxon>
        <taxon>Rhabditina</taxon>
        <taxon>Rhabditomorpha</taxon>
        <taxon>Strongyloidea</taxon>
        <taxon>Heligmosomidae</taxon>
        <taxon>Heligmosomoides</taxon>
    </lineage>
</organism>
<keyword evidence="1" id="KW-0175">Coiled coil</keyword>
<keyword evidence="3" id="KW-1185">Reference proteome</keyword>
<proteinExistence type="predicted"/>
<accession>A0A183GSQ7</accession>